<dbReference type="SUPFAM" id="SSF54427">
    <property type="entry name" value="NTF2-like"/>
    <property type="match status" value="1"/>
</dbReference>
<dbReference type="Pfam" id="PF12680">
    <property type="entry name" value="SnoaL_2"/>
    <property type="match status" value="1"/>
</dbReference>
<dbReference type="Proteomes" id="UP000255108">
    <property type="component" value="Unassembled WGS sequence"/>
</dbReference>
<dbReference type="AlphaFoldDB" id="A0A377SYN1"/>
<evidence type="ECO:0000259" key="1">
    <source>
        <dbReference type="Pfam" id="PF12680"/>
    </source>
</evidence>
<dbReference type="GO" id="GO:0016853">
    <property type="term" value="F:isomerase activity"/>
    <property type="evidence" value="ECO:0007669"/>
    <property type="project" value="UniProtKB-KW"/>
</dbReference>
<protein>
    <submittedName>
        <fullName evidence="2">Ketosteroid isomerase-related protein</fullName>
    </submittedName>
    <submittedName>
        <fullName evidence="3">SnoaL-like protein</fullName>
    </submittedName>
</protein>
<reference evidence="3 5" key="2">
    <citation type="submission" date="2019-03" db="EMBL/GenBank/DDBJ databases">
        <title>Genomic Encyclopedia of Type Strains, Phase IV (KMG-IV): sequencing the most valuable type-strain genomes for metagenomic binning, comparative biology and taxonomic classification.</title>
        <authorList>
            <person name="Goeker M."/>
        </authorList>
    </citation>
    <scope>NUCLEOTIDE SEQUENCE [LARGE SCALE GENOMIC DNA]</scope>
    <source>
        <strain evidence="3 5">DSM 3764</strain>
    </source>
</reference>
<dbReference type="InterPro" id="IPR032710">
    <property type="entry name" value="NTF2-like_dom_sf"/>
</dbReference>
<dbReference type="OrthoDB" id="1115105at2"/>
<dbReference type="EMBL" id="UGHR01000004">
    <property type="protein sequence ID" value="STR45436.1"/>
    <property type="molecule type" value="Genomic_DNA"/>
</dbReference>
<evidence type="ECO:0000313" key="4">
    <source>
        <dbReference type="Proteomes" id="UP000255108"/>
    </source>
</evidence>
<feature type="domain" description="SnoaL-like" evidence="1">
    <location>
        <begin position="8"/>
        <end position="106"/>
    </location>
</feature>
<evidence type="ECO:0000313" key="3">
    <source>
        <dbReference type="EMBL" id="TCU87935.1"/>
    </source>
</evidence>
<name>A0A377SYN1_9NEIS</name>
<evidence type="ECO:0000313" key="5">
    <source>
        <dbReference type="Proteomes" id="UP000295794"/>
    </source>
</evidence>
<gene>
    <name evidence="3" type="ORF">EV682_104102</name>
    <name evidence="2" type="ORF">NCTC11159_04008</name>
</gene>
<dbReference type="EMBL" id="SMBT01000004">
    <property type="protein sequence ID" value="TCU87935.1"/>
    <property type="molecule type" value="Genomic_DNA"/>
</dbReference>
<accession>A0A377SYN1</accession>
<proteinExistence type="predicted"/>
<organism evidence="2 4">
    <name type="scientific">Iodobacter fluviatilis</name>
    <dbReference type="NCBI Taxonomy" id="537"/>
    <lineage>
        <taxon>Bacteria</taxon>
        <taxon>Pseudomonadati</taxon>
        <taxon>Pseudomonadota</taxon>
        <taxon>Betaproteobacteria</taxon>
        <taxon>Neisseriales</taxon>
        <taxon>Chitinibacteraceae</taxon>
        <taxon>Iodobacter</taxon>
    </lineage>
</organism>
<dbReference type="Proteomes" id="UP000295794">
    <property type="component" value="Unassembled WGS sequence"/>
</dbReference>
<evidence type="ECO:0000313" key="2">
    <source>
        <dbReference type="EMBL" id="STR45436.1"/>
    </source>
</evidence>
<keyword evidence="5" id="KW-1185">Reference proteome</keyword>
<keyword evidence="2" id="KW-0413">Isomerase</keyword>
<dbReference type="RefSeq" id="WP_115229451.1">
    <property type="nucleotide sequence ID" value="NZ_CAWOLO010000004.1"/>
</dbReference>
<dbReference type="InterPro" id="IPR037401">
    <property type="entry name" value="SnoaL-like"/>
</dbReference>
<dbReference type="Gene3D" id="3.10.450.50">
    <property type="match status" value="1"/>
</dbReference>
<sequence length="141" mass="16751">MLLDEMLQWYEAISLQNLDEIERFYSADAWFKDPFNEVSGVADIRRIFAHMFETTQKPRFVMKDRVMQGENAFITWDFVFELQGKAYSVHGASHLKLNAQGQVCYHRDYWDAAEELFQKLPVIGMPVRWLRRQFALKKPVI</sequence>
<reference evidence="2 4" key="1">
    <citation type="submission" date="2018-06" db="EMBL/GenBank/DDBJ databases">
        <authorList>
            <consortium name="Pathogen Informatics"/>
            <person name="Doyle S."/>
        </authorList>
    </citation>
    <scope>NUCLEOTIDE SEQUENCE [LARGE SCALE GENOMIC DNA]</scope>
    <source>
        <strain evidence="2 4">NCTC11159</strain>
    </source>
</reference>